<evidence type="ECO:0000259" key="4">
    <source>
        <dbReference type="Pfam" id="PF24883"/>
    </source>
</evidence>
<evidence type="ECO:0000313" key="6">
    <source>
        <dbReference type="Proteomes" id="UP001595867"/>
    </source>
</evidence>
<evidence type="ECO:0000313" key="5">
    <source>
        <dbReference type="EMBL" id="MFC4072036.1"/>
    </source>
</evidence>
<dbReference type="Pfam" id="PF05729">
    <property type="entry name" value="NACHT"/>
    <property type="match status" value="1"/>
</dbReference>
<dbReference type="InterPro" id="IPR015943">
    <property type="entry name" value="WD40/YVTN_repeat-like_dom_sf"/>
</dbReference>
<dbReference type="InterPro" id="IPR036322">
    <property type="entry name" value="WD40_repeat_dom_sf"/>
</dbReference>
<dbReference type="SUPFAM" id="SSF141571">
    <property type="entry name" value="Pentapeptide repeat-like"/>
    <property type="match status" value="1"/>
</dbReference>
<dbReference type="Gene3D" id="2.40.10.120">
    <property type="match status" value="1"/>
</dbReference>
<dbReference type="Pfam" id="PF13365">
    <property type="entry name" value="Trypsin_2"/>
    <property type="match status" value="1"/>
</dbReference>
<dbReference type="InterPro" id="IPR001646">
    <property type="entry name" value="5peptide_repeat"/>
</dbReference>
<feature type="region of interest" description="Disordered" evidence="2">
    <location>
        <begin position="1619"/>
        <end position="1639"/>
    </location>
</feature>
<dbReference type="SUPFAM" id="SSF52540">
    <property type="entry name" value="P-loop containing nucleoside triphosphate hydrolases"/>
    <property type="match status" value="2"/>
</dbReference>
<feature type="domain" description="Nephrocystin 3-like N-terminal" evidence="4">
    <location>
        <begin position="253"/>
        <end position="383"/>
    </location>
</feature>
<evidence type="ECO:0000259" key="3">
    <source>
        <dbReference type="Pfam" id="PF05729"/>
    </source>
</evidence>
<dbReference type="RefSeq" id="WP_378072912.1">
    <property type="nucleotide sequence ID" value="NZ_JBHSBL010000030.1"/>
</dbReference>
<sequence>MTLLPGDPGYGYGSGYLVARDLVLTARHVLAGAMGIDVRFGTRPGRPVCGCSVVWEGASPGIDLALLKLHRPIDDQVEPVWFGDVDQIAGGRATFTAVGFPALKRQRIDDTVVRDTERLDGVIQAGSNAKSGMLDLLHRDRPGSRGADWQGMSGAAVFSREYLVGVVTQAESADTPLRATPVSRVLSERVALYGAESPTSRDLFRSVAAAAGLPAGFQPVRRGASYRATVRRLVQQLPVPPNFAANRAALLSFATTTSKPQYQWWVGDAGSGKTCLAAHLANQDHDNLDIVSFFFSRSSGQDLEQFWPAVSDQLAALIGRPAVLDAHPAEFHFLWERARQAAVRRSRHLLLIIDGIDESRRPNVLMANLPETGNHSHVLLLSRPLPLDANALPAGHPVRSRITCPQISLSSDGEARRSWLEAVVPAEPSPELGPALALHQRLDTFHGRLEGDPTHYLSGDRVVDHDRLSGYLDAVEELLGRERLGDLLAHLEGAVVRDSSNFWDALVPLPRGGPVEAEFQARLARRVHTALPAAAAAVPAADVIEQQAREAVAEQRFQDAEDLLRRAGELDAARAERLAGEFGFLGLTGDDRLVLTGLWAITAAPNDFSPLVPADRPPAAGGTSAGPSSARTVSRPAPTRAAGTTAPVREQRSGQRHSGSASPFVALQELMTLLFAPDQPARSLPRWDQPATLRTLHNDTVRCRVEATHQRDPVGLAAIATAVVTASFRQQTDAIDHWILLAPHADPDDDLSAMLSAWGTTGQYPFTVHVWGRARLARYLAATPSAYRELYDAEPPAELAGRPPGETVAELRAQLTPRLRIAGVWQRYLADPHAHCFVSEDPRDFDALYRGHLHLNVADAAGSRLPGTLDSKVDDWLDDRNAPSLLLFAEFGEGKSYFTYCLSRRLSDRFRDGRPGGYLPLRLPLREFRTAGSARALLQQRLAYLGATLADWRTLRAENRTLVVLDGFDEMSVNLSPATVTENMRALHQCFEEVGATKTLVTSRGRVLGRDQDRLVDRLDRPEIVTIAPVERSELLKYLENAVHDESSKRALERVRELYDPIGLAAKPLFLEMIRETLHDLPDGDLDERVLYDTYIRRSLRRKIDFLEDDDLLLLRDELIDNLLEVLEMVALKLQLANKPYVSLRQFTQVAEPRLAEMLWRMKDAPAGTAVSGSEDDATARVGVRSLLKVVPGADADQWPVDFFHRSMREYFVARAIARALRADQHKAREILRKLAPSPEITHFATAMLRAGETGPVRDVLAAFARSATLAVDERHLGGNALTLLYATGDGLPDTDWSGLRLDYASLPGADLSRARFAGASLRYANLDNANLEYADFTGADLEGVRLEETAQVLAVTALPGGRIAAAYGDRSVREWQPGPSGRFESRPVATLDFQPERLQSTAAGRLVAAGESMLSVLDRRTDGGWAEIARFRTKSRFRPIAFGPGAATYTEELAGGLSRLVRFRPSTLELLSFDDSPAVSGGPYAESGAAYAHATPHQVRVVMPGGTDAMVEEKNVSCLHLRPDGDRLLLVTGHYDGTVTLVQVEPDRPHLRPVQLWSRPLHEGMVTSVELADDRVLSGGVDRAISIVRLDAGPQDRPLLLRLTLRCRGVRFEGVRTDREQQRLRDSSTSDPTEGTCR</sequence>
<dbReference type="InterPro" id="IPR007111">
    <property type="entry name" value="NACHT_NTPase"/>
</dbReference>
<dbReference type="SMART" id="SM00320">
    <property type="entry name" value="WD40"/>
    <property type="match status" value="3"/>
</dbReference>
<dbReference type="Proteomes" id="UP001595867">
    <property type="component" value="Unassembled WGS sequence"/>
</dbReference>
<protein>
    <submittedName>
        <fullName evidence="5">NACHT domain-containing protein</fullName>
    </submittedName>
</protein>
<feature type="compositionally biased region" description="Low complexity" evidence="2">
    <location>
        <begin position="617"/>
        <end position="648"/>
    </location>
</feature>
<feature type="compositionally biased region" description="Polar residues" evidence="2">
    <location>
        <begin position="1630"/>
        <end position="1639"/>
    </location>
</feature>
<feature type="region of interest" description="Disordered" evidence="2">
    <location>
        <begin position="607"/>
        <end position="661"/>
    </location>
</feature>
<reference evidence="6" key="1">
    <citation type="journal article" date="2019" name="Int. J. Syst. Evol. Microbiol.">
        <title>The Global Catalogue of Microorganisms (GCM) 10K type strain sequencing project: providing services to taxonomists for standard genome sequencing and annotation.</title>
        <authorList>
            <consortium name="The Broad Institute Genomics Platform"/>
            <consortium name="The Broad Institute Genome Sequencing Center for Infectious Disease"/>
            <person name="Wu L."/>
            <person name="Ma J."/>
        </authorList>
    </citation>
    <scope>NUCLEOTIDE SEQUENCE [LARGE SCALE GENOMIC DNA]</scope>
    <source>
        <strain evidence="6">TBRC 5832</strain>
    </source>
</reference>
<dbReference type="InterPro" id="IPR009003">
    <property type="entry name" value="Peptidase_S1_PA"/>
</dbReference>
<dbReference type="Gene3D" id="3.40.50.300">
    <property type="entry name" value="P-loop containing nucleotide triphosphate hydrolases"/>
    <property type="match status" value="2"/>
</dbReference>
<keyword evidence="1" id="KW-0677">Repeat</keyword>
<dbReference type="SUPFAM" id="SSF50494">
    <property type="entry name" value="Trypsin-like serine proteases"/>
    <property type="match status" value="1"/>
</dbReference>
<dbReference type="Gene3D" id="2.160.20.80">
    <property type="entry name" value="E3 ubiquitin-protein ligase SopA"/>
    <property type="match status" value="1"/>
</dbReference>
<keyword evidence="6" id="KW-1185">Reference proteome</keyword>
<dbReference type="Pfam" id="PF00805">
    <property type="entry name" value="Pentapeptide"/>
    <property type="match status" value="1"/>
</dbReference>
<name>A0ABV8J7A7_9ACTN</name>
<dbReference type="Pfam" id="PF24883">
    <property type="entry name" value="NPHP3_N"/>
    <property type="match status" value="1"/>
</dbReference>
<evidence type="ECO:0000256" key="2">
    <source>
        <dbReference type="SAM" id="MobiDB-lite"/>
    </source>
</evidence>
<gene>
    <name evidence="5" type="ORF">ACFO0C_44480</name>
</gene>
<accession>A0ABV8J7A7</accession>
<feature type="domain" description="NACHT" evidence="3">
    <location>
        <begin position="892"/>
        <end position="1045"/>
    </location>
</feature>
<proteinExistence type="predicted"/>
<dbReference type="InterPro" id="IPR027417">
    <property type="entry name" value="P-loop_NTPase"/>
</dbReference>
<evidence type="ECO:0000256" key="1">
    <source>
        <dbReference type="ARBA" id="ARBA00022737"/>
    </source>
</evidence>
<feature type="compositionally biased region" description="Basic and acidic residues" evidence="2">
    <location>
        <begin position="1619"/>
        <end position="1629"/>
    </location>
</feature>
<organism evidence="5 6">
    <name type="scientific">Actinoplanes subglobosus</name>
    <dbReference type="NCBI Taxonomy" id="1547892"/>
    <lineage>
        <taxon>Bacteria</taxon>
        <taxon>Bacillati</taxon>
        <taxon>Actinomycetota</taxon>
        <taxon>Actinomycetes</taxon>
        <taxon>Micromonosporales</taxon>
        <taxon>Micromonosporaceae</taxon>
        <taxon>Actinoplanes</taxon>
    </lineage>
</organism>
<dbReference type="SUPFAM" id="SSF50978">
    <property type="entry name" value="WD40 repeat-like"/>
    <property type="match status" value="1"/>
</dbReference>
<dbReference type="InterPro" id="IPR056884">
    <property type="entry name" value="NPHP3-like_N"/>
</dbReference>
<dbReference type="InterPro" id="IPR001680">
    <property type="entry name" value="WD40_rpt"/>
</dbReference>
<dbReference type="Gene3D" id="2.130.10.10">
    <property type="entry name" value="YVTN repeat-like/Quinoprotein amine dehydrogenase"/>
    <property type="match status" value="1"/>
</dbReference>
<comment type="caution">
    <text evidence="5">The sequence shown here is derived from an EMBL/GenBank/DDBJ whole genome shotgun (WGS) entry which is preliminary data.</text>
</comment>
<dbReference type="EMBL" id="JBHSBL010000030">
    <property type="protein sequence ID" value="MFC4072036.1"/>
    <property type="molecule type" value="Genomic_DNA"/>
</dbReference>